<reference key="1">
    <citation type="submission" date="2010-11" db="EMBL/GenBank/DDBJ databases">
        <title>The complete genome of Leadbetterella byssophila DSM 17132.</title>
        <authorList>
            <consortium name="US DOE Joint Genome Institute (JGI-PGF)"/>
            <person name="Lucas S."/>
            <person name="Copeland A."/>
            <person name="Lapidus A."/>
            <person name="Glavina del Rio T."/>
            <person name="Dalin E."/>
            <person name="Tice H."/>
            <person name="Bruce D."/>
            <person name="Goodwin L."/>
            <person name="Pitluck S."/>
            <person name="Kyrpides N."/>
            <person name="Mavromatis K."/>
            <person name="Ivanova N."/>
            <person name="Teshima H."/>
            <person name="Brettin T."/>
            <person name="Detter J.C."/>
            <person name="Han C."/>
            <person name="Tapia R."/>
            <person name="Land M."/>
            <person name="Hauser L."/>
            <person name="Markowitz V."/>
            <person name="Cheng J.-F."/>
            <person name="Hugenholtz P."/>
            <person name="Woyke T."/>
            <person name="Wu D."/>
            <person name="Tindall B."/>
            <person name="Pomrenke H.G."/>
            <person name="Brambilla E."/>
            <person name="Klenk H.-P."/>
            <person name="Eisen J.A."/>
        </authorList>
    </citation>
    <scope>NUCLEOTIDE SEQUENCE [LARGE SCALE GENOMIC DNA]</scope>
    <source>
        <strain>DSM 17132</strain>
    </source>
</reference>
<dbReference type="KEGG" id="lby:Lbys_1255"/>
<dbReference type="PROSITE" id="PS51898">
    <property type="entry name" value="TYR_RECOMBINASE"/>
    <property type="match status" value="1"/>
</dbReference>
<dbReference type="InterPro" id="IPR010998">
    <property type="entry name" value="Integrase_recombinase_N"/>
</dbReference>
<dbReference type="SUPFAM" id="SSF56349">
    <property type="entry name" value="DNA breaking-rejoining enzymes"/>
    <property type="match status" value="1"/>
</dbReference>
<evidence type="ECO:0000256" key="3">
    <source>
        <dbReference type="ARBA" id="ARBA00023172"/>
    </source>
</evidence>
<feature type="domain" description="Tyr recombinase" evidence="4">
    <location>
        <begin position="96"/>
        <end position="269"/>
    </location>
</feature>
<evidence type="ECO:0000313" key="6">
    <source>
        <dbReference type="Proteomes" id="UP000007435"/>
    </source>
</evidence>
<dbReference type="InterPro" id="IPR002104">
    <property type="entry name" value="Integrase_catalytic"/>
</dbReference>
<dbReference type="GO" id="GO:0006310">
    <property type="term" value="P:DNA recombination"/>
    <property type="evidence" value="ECO:0007669"/>
    <property type="project" value="UniProtKB-KW"/>
</dbReference>
<dbReference type="OrthoDB" id="9801717at2"/>
<evidence type="ECO:0000259" key="4">
    <source>
        <dbReference type="PROSITE" id="PS51898"/>
    </source>
</evidence>
<keyword evidence="2" id="KW-0238">DNA-binding</keyword>
<organism evidence="5 6">
    <name type="scientific">Leadbetterella byssophila (strain DSM 17132 / JCM 16389 / KACC 11308 / NBRC 106382 / 4M15)</name>
    <dbReference type="NCBI Taxonomy" id="649349"/>
    <lineage>
        <taxon>Bacteria</taxon>
        <taxon>Pseudomonadati</taxon>
        <taxon>Bacteroidota</taxon>
        <taxon>Cytophagia</taxon>
        <taxon>Cytophagales</taxon>
        <taxon>Leadbetterellaceae</taxon>
        <taxon>Leadbetterella</taxon>
    </lineage>
</organism>
<dbReference type="InterPro" id="IPR011010">
    <property type="entry name" value="DNA_brk_join_enz"/>
</dbReference>
<evidence type="ECO:0000256" key="1">
    <source>
        <dbReference type="ARBA" id="ARBA00008857"/>
    </source>
</evidence>
<keyword evidence="6" id="KW-1185">Reference proteome</keyword>
<dbReference type="EMBL" id="CP002305">
    <property type="protein sequence ID" value="ADQ16975.1"/>
    <property type="molecule type" value="Genomic_DNA"/>
</dbReference>
<dbReference type="Gene3D" id="1.10.443.10">
    <property type="entry name" value="Intergrase catalytic core"/>
    <property type="match status" value="1"/>
</dbReference>
<dbReference type="PANTHER" id="PTHR30349:SF64">
    <property type="entry name" value="PROPHAGE INTEGRASE INTD-RELATED"/>
    <property type="match status" value="1"/>
</dbReference>
<dbReference type="HOGENOM" id="CLU_027562_9_5_10"/>
<protein>
    <submittedName>
        <fullName evidence="5">Integrase family protein</fullName>
    </submittedName>
</protein>
<dbReference type="Gene3D" id="1.10.150.130">
    <property type="match status" value="1"/>
</dbReference>
<sequence>MTHLIERFTELLKKGKYNSATIAAYRNAIFVFYNNFRDYPQNKFTDELISEYILNLSKKTNPQVAAQTGKAIILFFDKIYNRKLNIKATGKIKEEQTIEILSKSELQTLFSSIKNLKHKLLLIMIYNNGLKVNEAINLKVGDIDTENNTIKIDADQPKKSRLLRLSPALNGLIEEYKQKYKPSDVFFPGSGGIGHYSARNIQLVFQKALKEAKIEKAAKLTTLRHSFAVHSLENGISINHLQKILGHSNIQTTSFYATFAKIELQNIRSPYEDLI</sequence>
<dbReference type="RefSeq" id="WP_013408025.1">
    <property type="nucleotide sequence ID" value="NC_014655.1"/>
</dbReference>
<name>E4RUV2_LEAB4</name>
<dbReference type="AlphaFoldDB" id="E4RUV2"/>
<evidence type="ECO:0000313" key="5">
    <source>
        <dbReference type="EMBL" id="ADQ16975.1"/>
    </source>
</evidence>
<dbReference type="PANTHER" id="PTHR30349">
    <property type="entry name" value="PHAGE INTEGRASE-RELATED"/>
    <property type="match status" value="1"/>
</dbReference>
<reference evidence="5 6" key="2">
    <citation type="journal article" date="2011" name="Stand. Genomic Sci.">
        <title>Complete genome sequence of Leadbetterella byssophila type strain (4M15).</title>
        <authorList>
            <person name="Abt B."/>
            <person name="Teshima H."/>
            <person name="Lucas S."/>
            <person name="Lapidus A."/>
            <person name="Del Rio T.G."/>
            <person name="Nolan M."/>
            <person name="Tice H."/>
            <person name="Cheng J.F."/>
            <person name="Pitluck S."/>
            <person name="Liolios K."/>
            <person name="Pagani I."/>
            <person name="Ivanova N."/>
            <person name="Mavromatis K."/>
            <person name="Pati A."/>
            <person name="Tapia R."/>
            <person name="Han C."/>
            <person name="Goodwin L."/>
            <person name="Chen A."/>
            <person name="Palaniappan K."/>
            <person name="Land M."/>
            <person name="Hauser L."/>
            <person name="Chang Y.J."/>
            <person name="Jeffries C.D."/>
            <person name="Rohde M."/>
            <person name="Goker M."/>
            <person name="Tindall B.J."/>
            <person name="Detter J.C."/>
            <person name="Woyke T."/>
            <person name="Bristow J."/>
            <person name="Eisen J.A."/>
            <person name="Markowitz V."/>
            <person name="Hugenholtz P."/>
            <person name="Klenk H.P."/>
            <person name="Kyrpides N.C."/>
        </authorList>
    </citation>
    <scope>NUCLEOTIDE SEQUENCE [LARGE SCALE GENOMIC DNA]</scope>
    <source>
        <strain evidence="6">DSM 17132 / JCM 16389 / KACC 11308 / NBRC 106382 / 4M15</strain>
    </source>
</reference>
<dbReference type="GO" id="GO:0015074">
    <property type="term" value="P:DNA integration"/>
    <property type="evidence" value="ECO:0007669"/>
    <property type="project" value="InterPro"/>
</dbReference>
<comment type="similarity">
    <text evidence="1">Belongs to the 'phage' integrase family.</text>
</comment>
<accession>E4RUV2</accession>
<proteinExistence type="inferred from homology"/>
<dbReference type="STRING" id="649349.Lbys_1255"/>
<gene>
    <name evidence="5" type="ordered locus">Lbys_1255</name>
</gene>
<dbReference type="InterPro" id="IPR050090">
    <property type="entry name" value="Tyrosine_recombinase_XerCD"/>
</dbReference>
<dbReference type="Proteomes" id="UP000007435">
    <property type="component" value="Chromosome"/>
</dbReference>
<dbReference type="GO" id="GO:0003677">
    <property type="term" value="F:DNA binding"/>
    <property type="evidence" value="ECO:0007669"/>
    <property type="project" value="UniProtKB-KW"/>
</dbReference>
<keyword evidence="3" id="KW-0233">DNA recombination</keyword>
<dbReference type="Pfam" id="PF00589">
    <property type="entry name" value="Phage_integrase"/>
    <property type="match status" value="1"/>
</dbReference>
<dbReference type="InterPro" id="IPR013762">
    <property type="entry name" value="Integrase-like_cat_sf"/>
</dbReference>
<dbReference type="eggNOG" id="COG4974">
    <property type="taxonomic scope" value="Bacteria"/>
</dbReference>
<evidence type="ECO:0000256" key="2">
    <source>
        <dbReference type="ARBA" id="ARBA00023125"/>
    </source>
</evidence>